<dbReference type="GO" id="GO:0008835">
    <property type="term" value="F:diaminohydroxyphosphoribosylaminopyrimidine deaminase activity"/>
    <property type="evidence" value="ECO:0007669"/>
    <property type="project" value="TreeGrafter"/>
</dbReference>
<dbReference type="Gene3D" id="3.40.140.10">
    <property type="entry name" value="Cytidine Deaminase, domain 2"/>
    <property type="match status" value="1"/>
</dbReference>
<sequence>MISPNTVLSDARYRLPSPVRPGQRMSRSELADAVNTALDRIYPDRDVTAQYVDSRWVGKLERGEHRWPSEARRTALRQVLGAVTDADLDLYSPRRSDGVEAEGPTVEPQPGSWEEAIYLLREQWHLLVQNDKMFGPEYALMGVTRQLATIEDTLSGVPQALRPAVIRLAAQYAESAAWLHQSLNDHAAGHRRTRQALARADEIADPPMTAWATYRSSQQWLASGRAAEAVEQAEAALLHDPKLPRPMRAALRVQHAHALAAAGEHQSAMRLLDSAHRWAADRYPGKPEGEHASYCTSGYIEVHRGACLRLAQRPQAAIEVLDQALPAIPRRHRQDFASALLLKAMAHAAARQPDQAAAAAHHALPIARRAGSRWVLHQLGQLGAAVSGHQQLPEVHACLLRPPGDDLMASDVELAAMRQAITLSSLGLGTTSPNPPVGCVILDRHGVTIGEGYHRRKGEAHAEVNALSAAGPAVQGGTAVVTLEPCNHVGVTPACRQELIDAGIARVVISVLDPTSRGDGGAAVLTAHGIDVETNVLPDETLTVLGPWLAATRRRPYLIWTYALDKQNSQLVNEQLAVDLRSRTDLVLNDKTLEEGVPGGHAPEHFTLPDDLSADLRSWLSACYATGSRTIVAVGADHSGALHENLDCVDEIVIAVKKAAPTGVIAAATADLTTAGFELADISPGRTCVRVRLRRPNASP</sequence>
<dbReference type="SUPFAM" id="SSF53927">
    <property type="entry name" value="Cytidine deaminase-like"/>
    <property type="match status" value="1"/>
</dbReference>
<dbReference type="PROSITE" id="PS00903">
    <property type="entry name" value="CYT_DCMP_DEAMINASES_1"/>
    <property type="match status" value="1"/>
</dbReference>
<dbReference type="EMBL" id="CP024087">
    <property type="protein sequence ID" value="AYF26704.1"/>
    <property type="molecule type" value="Genomic_DNA"/>
</dbReference>
<dbReference type="PANTHER" id="PTHR11079:SF162">
    <property type="entry name" value="RIBOFLAVIN BIOSYNTHESIS PROTEIN PYRD, CHLOROPLASTIC"/>
    <property type="match status" value="1"/>
</dbReference>
<keyword evidence="2" id="KW-0862">Zinc</keyword>
<dbReference type="PROSITE" id="PS51747">
    <property type="entry name" value="CYT_DCMP_DEAMINASES_2"/>
    <property type="match status" value="1"/>
</dbReference>
<dbReference type="InterPro" id="IPR011990">
    <property type="entry name" value="TPR-like_helical_dom_sf"/>
</dbReference>
<evidence type="ECO:0000313" key="4">
    <source>
        <dbReference type="EMBL" id="AYF26704.1"/>
    </source>
</evidence>
<organism evidence="4 5">
    <name type="scientific">Micromonospora tulbaghiae</name>
    <dbReference type="NCBI Taxonomy" id="479978"/>
    <lineage>
        <taxon>Bacteria</taxon>
        <taxon>Bacillati</taxon>
        <taxon>Actinomycetota</taxon>
        <taxon>Actinomycetes</taxon>
        <taxon>Micromonosporales</taxon>
        <taxon>Micromonosporaceae</taxon>
        <taxon>Micromonospora</taxon>
    </lineage>
</organism>
<dbReference type="CDD" id="cd01284">
    <property type="entry name" value="Riboflavin_deaminase-reductase"/>
    <property type="match status" value="1"/>
</dbReference>
<protein>
    <recommendedName>
        <fullName evidence="3">CMP/dCMP-type deaminase domain-containing protein</fullName>
    </recommendedName>
</protein>
<evidence type="ECO:0000259" key="3">
    <source>
        <dbReference type="PROSITE" id="PS51747"/>
    </source>
</evidence>
<dbReference type="Gene3D" id="1.25.40.10">
    <property type="entry name" value="Tetratricopeptide repeat domain"/>
    <property type="match status" value="1"/>
</dbReference>
<reference evidence="4 5" key="1">
    <citation type="submission" date="2017-10" db="EMBL/GenBank/DDBJ databases">
        <title>Integration of genomic and chemical information greatly accelerates assignment of the full stereostructure of myelolactone, a potent inhibitor of myeloma from a marine-derived Micromonospora.</title>
        <authorList>
            <person name="Kim M.C."/>
            <person name="Machado H."/>
            <person name="Jensen P.R."/>
            <person name="Fenical W."/>
        </authorList>
    </citation>
    <scope>NUCLEOTIDE SEQUENCE [LARGE SCALE GENOMIC DNA]</scope>
    <source>
        <strain evidence="4 5">CNY-010</strain>
    </source>
</reference>
<gene>
    <name evidence="4" type="ORF">CSH63_04345</name>
</gene>
<feature type="domain" description="CMP/dCMP-type deaminase" evidence="3">
    <location>
        <begin position="411"/>
        <end position="533"/>
    </location>
</feature>
<evidence type="ECO:0000256" key="2">
    <source>
        <dbReference type="ARBA" id="ARBA00022833"/>
    </source>
</evidence>
<name>A0A386WJ12_9ACTN</name>
<dbReference type="InterPro" id="IPR016193">
    <property type="entry name" value="Cytidine_deaminase-like"/>
</dbReference>
<evidence type="ECO:0000313" key="5">
    <source>
        <dbReference type="Proteomes" id="UP000267804"/>
    </source>
</evidence>
<evidence type="ECO:0000256" key="1">
    <source>
        <dbReference type="ARBA" id="ARBA00022723"/>
    </source>
</evidence>
<dbReference type="GO" id="GO:0008270">
    <property type="term" value="F:zinc ion binding"/>
    <property type="evidence" value="ECO:0007669"/>
    <property type="project" value="InterPro"/>
</dbReference>
<proteinExistence type="predicted"/>
<keyword evidence="1" id="KW-0479">Metal-binding</keyword>
<dbReference type="Proteomes" id="UP000267804">
    <property type="component" value="Chromosome"/>
</dbReference>
<dbReference type="AlphaFoldDB" id="A0A386WJ12"/>
<dbReference type="PANTHER" id="PTHR11079">
    <property type="entry name" value="CYTOSINE DEAMINASE FAMILY MEMBER"/>
    <property type="match status" value="1"/>
</dbReference>
<dbReference type="InterPro" id="IPR016192">
    <property type="entry name" value="APOBEC/CMP_deaminase_Zn-bd"/>
</dbReference>
<dbReference type="SUPFAM" id="SSF48452">
    <property type="entry name" value="TPR-like"/>
    <property type="match status" value="2"/>
</dbReference>
<dbReference type="KEGG" id="mtua:CSH63_04345"/>
<dbReference type="Pfam" id="PF00383">
    <property type="entry name" value="dCMP_cyt_deam_1"/>
    <property type="match status" value="1"/>
</dbReference>
<dbReference type="InterPro" id="IPR002125">
    <property type="entry name" value="CMP_dCMP_dom"/>
</dbReference>
<accession>A0A386WJ12</accession>
<dbReference type="RefSeq" id="WP_120569132.1">
    <property type="nucleotide sequence ID" value="NZ_CP024087.1"/>
</dbReference>